<evidence type="ECO:0000313" key="3">
    <source>
        <dbReference type="Proteomes" id="UP000649617"/>
    </source>
</evidence>
<accession>A0A812TMI8</accession>
<reference evidence="2" key="1">
    <citation type="submission" date="2021-02" db="EMBL/GenBank/DDBJ databases">
        <authorList>
            <person name="Dougan E. K."/>
            <person name="Rhodes N."/>
            <person name="Thang M."/>
            <person name="Chan C."/>
        </authorList>
    </citation>
    <scope>NUCLEOTIDE SEQUENCE</scope>
</reference>
<comment type="caution">
    <text evidence="2">The sequence shown here is derived from an EMBL/GenBank/DDBJ whole genome shotgun (WGS) entry which is preliminary data.</text>
</comment>
<feature type="compositionally biased region" description="Basic residues" evidence="1">
    <location>
        <begin position="21"/>
        <end position="60"/>
    </location>
</feature>
<feature type="non-terminal residue" evidence="2">
    <location>
        <position position="60"/>
    </location>
</feature>
<dbReference type="AlphaFoldDB" id="A0A812TMI8"/>
<dbReference type="Proteomes" id="UP000649617">
    <property type="component" value="Unassembled WGS sequence"/>
</dbReference>
<dbReference type="EMBL" id="CAJNIZ010031224">
    <property type="protein sequence ID" value="CAE7529057.1"/>
    <property type="molecule type" value="Genomic_DNA"/>
</dbReference>
<proteinExistence type="predicted"/>
<organism evidence="2 3">
    <name type="scientific">Symbiodinium pilosum</name>
    <name type="common">Dinoflagellate</name>
    <dbReference type="NCBI Taxonomy" id="2952"/>
    <lineage>
        <taxon>Eukaryota</taxon>
        <taxon>Sar</taxon>
        <taxon>Alveolata</taxon>
        <taxon>Dinophyceae</taxon>
        <taxon>Suessiales</taxon>
        <taxon>Symbiodiniaceae</taxon>
        <taxon>Symbiodinium</taxon>
    </lineage>
</organism>
<evidence type="ECO:0000256" key="1">
    <source>
        <dbReference type="SAM" id="MobiDB-lite"/>
    </source>
</evidence>
<name>A0A812TMI8_SYMPI</name>
<sequence>RWVKSTASRLVQQDPRLSIREKRRRQRRQPRSRRLLRKRPWRPSRRRRMSCKRRRSKISG</sequence>
<protein>
    <submittedName>
        <fullName evidence="2">Uncharacterized protein</fullName>
    </submittedName>
</protein>
<gene>
    <name evidence="2" type="ORF">SPIL2461_LOCUS13923</name>
</gene>
<evidence type="ECO:0000313" key="2">
    <source>
        <dbReference type="EMBL" id="CAE7529057.1"/>
    </source>
</evidence>
<feature type="compositionally biased region" description="Polar residues" evidence="1">
    <location>
        <begin position="1"/>
        <end position="11"/>
    </location>
</feature>
<feature type="region of interest" description="Disordered" evidence="1">
    <location>
        <begin position="1"/>
        <end position="60"/>
    </location>
</feature>
<keyword evidence="3" id="KW-1185">Reference proteome</keyword>
<feature type="non-terminal residue" evidence="2">
    <location>
        <position position="1"/>
    </location>
</feature>